<evidence type="ECO:0000256" key="1">
    <source>
        <dbReference type="SAM" id="MobiDB-lite"/>
    </source>
</evidence>
<reference evidence="2 3" key="1">
    <citation type="journal article" date="2024" name="Ann. Entomol. Soc. Am.">
        <title>Genomic analyses of the southern and eastern yellowjacket wasps (Hymenoptera: Vespidae) reveal evolutionary signatures of social life.</title>
        <authorList>
            <person name="Catto M.A."/>
            <person name="Caine P.B."/>
            <person name="Orr S.E."/>
            <person name="Hunt B.G."/>
            <person name="Goodisman M.A.D."/>
        </authorList>
    </citation>
    <scope>NUCLEOTIDE SEQUENCE [LARGE SCALE GENOMIC DNA]</scope>
    <source>
        <strain evidence="2">233</strain>
        <tissue evidence="2">Head and thorax</tissue>
    </source>
</reference>
<comment type="caution">
    <text evidence="2">The sequence shown here is derived from an EMBL/GenBank/DDBJ whole genome shotgun (WGS) entry which is preliminary data.</text>
</comment>
<feature type="compositionally biased region" description="Basic and acidic residues" evidence="1">
    <location>
        <begin position="1"/>
        <end position="12"/>
    </location>
</feature>
<evidence type="ECO:0000313" key="2">
    <source>
        <dbReference type="EMBL" id="KAL2718310.1"/>
    </source>
</evidence>
<feature type="region of interest" description="Disordered" evidence="1">
    <location>
        <begin position="1"/>
        <end position="108"/>
    </location>
</feature>
<name>A0ABD2AF50_VESSQ</name>
<keyword evidence="3" id="KW-1185">Reference proteome</keyword>
<sequence>MEGEKQGERADKGALIVLAINADQPASSTTKERDHGRRLPNLERGEKRSKKQKDEKGPELESEEKKENEDEHVDEDEEEEEVKKKKKKKKKKKVGSVLSLCRKPRAPE</sequence>
<protein>
    <submittedName>
        <fullName evidence="2">Uncharacterized protein</fullName>
    </submittedName>
</protein>
<organism evidence="2 3">
    <name type="scientific">Vespula squamosa</name>
    <name type="common">Southern yellow jacket</name>
    <name type="synonym">Wasp</name>
    <dbReference type="NCBI Taxonomy" id="30214"/>
    <lineage>
        <taxon>Eukaryota</taxon>
        <taxon>Metazoa</taxon>
        <taxon>Ecdysozoa</taxon>
        <taxon>Arthropoda</taxon>
        <taxon>Hexapoda</taxon>
        <taxon>Insecta</taxon>
        <taxon>Pterygota</taxon>
        <taxon>Neoptera</taxon>
        <taxon>Endopterygota</taxon>
        <taxon>Hymenoptera</taxon>
        <taxon>Apocrita</taxon>
        <taxon>Aculeata</taxon>
        <taxon>Vespoidea</taxon>
        <taxon>Vespidae</taxon>
        <taxon>Vespinae</taxon>
        <taxon>Vespula</taxon>
    </lineage>
</organism>
<feature type="compositionally biased region" description="Basic and acidic residues" evidence="1">
    <location>
        <begin position="30"/>
        <end position="69"/>
    </location>
</feature>
<dbReference type="EMBL" id="JAUDFV010000152">
    <property type="protein sequence ID" value="KAL2718310.1"/>
    <property type="molecule type" value="Genomic_DNA"/>
</dbReference>
<accession>A0ABD2AF50</accession>
<gene>
    <name evidence="2" type="ORF">V1478_012186</name>
</gene>
<dbReference type="Proteomes" id="UP001607302">
    <property type="component" value="Unassembled WGS sequence"/>
</dbReference>
<evidence type="ECO:0000313" key="3">
    <source>
        <dbReference type="Proteomes" id="UP001607302"/>
    </source>
</evidence>
<proteinExistence type="predicted"/>
<feature type="compositionally biased region" description="Acidic residues" evidence="1">
    <location>
        <begin position="70"/>
        <end position="80"/>
    </location>
</feature>
<feature type="compositionally biased region" description="Basic residues" evidence="1">
    <location>
        <begin position="84"/>
        <end position="94"/>
    </location>
</feature>
<dbReference type="AlphaFoldDB" id="A0ABD2AF50"/>